<keyword evidence="1" id="KW-0732">Signal</keyword>
<name>A0A437Q830_9GAMM</name>
<sequence>MRQKSISVVAFLMMLAAPLAPASDVVVSFSVPEFSDGPKQRPYVAIWLEKRGQKQAIRTFEVWYEDKKWLKDLRRWWRKSGRYQEDIDAITSATKPPGTYTHKYTFPKELLESGGKYALYIEAVREHGNRTLLKQPIDLSNPLPQSFELEAGKEIGPINIRLGD</sequence>
<accession>A0A437Q830</accession>
<dbReference type="InterPro" id="IPR014469">
    <property type="entry name" value="DUF2271"/>
</dbReference>
<evidence type="ECO:0000313" key="3">
    <source>
        <dbReference type="Proteomes" id="UP000282818"/>
    </source>
</evidence>
<dbReference type="Proteomes" id="UP000282818">
    <property type="component" value="Unassembled WGS sequence"/>
</dbReference>
<dbReference type="EMBL" id="SACQ01000004">
    <property type="protein sequence ID" value="RVU30638.1"/>
    <property type="molecule type" value="Genomic_DNA"/>
</dbReference>
<keyword evidence="3" id="KW-1185">Reference proteome</keyword>
<comment type="caution">
    <text evidence="2">The sequence shown here is derived from an EMBL/GenBank/DDBJ whole genome shotgun (WGS) entry which is preliminary data.</text>
</comment>
<organism evidence="2 3">
    <name type="scientific">Neptunomonas marina</name>
    <dbReference type="NCBI Taxonomy" id="1815562"/>
    <lineage>
        <taxon>Bacteria</taxon>
        <taxon>Pseudomonadati</taxon>
        <taxon>Pseudomonadota</taxon>
        <taxon>Gammaproteobacteria</taxon>
        <taxon>Oceanospirillales</taxon>
        <taxon>Oceanospirillaceae</taxon>
        <taxon>Neptunomonas</taxon>
    </lineage>
</organism>
<dbReference type="RefSeq" id="WP_127694174.1">
    <property type="nucleotide sequence ID" value="NZ_SACQ01000004.1"/>
</dbReference>
<feature type="signal peptide" evidence="1">
    <location>
        <begin position="1"/>
        <end position="22"/>
    </location>
</feature>
<proteinExistence type="predicted"/>
<evidence type="ECO:0000256" key="1">
    <source>
        <dbReference type="SAM" id="SignalP"/>
    </source>
</evidence>
<feature type="chain" id="PRO_5019165748" evidence="1">
    <location>
        <begin position="23"/>
        <end position="164"/>
    </location>
</feature>
<protein>
    <submittedName>
        <fullName evidence="2">DUF2271 domain-containing protein</fullName>
    </submittedName>
</protein>
<dbReference type="AlphaFoldDB" id="A0A437Q830"/>
<gene>
    <name evidence="2" type="ORF">EOE65_10000</name>
</gene>
<dbReference type="Pfam" id="PF10029">
    <property type="entry name" value="DUF2271"/>
    <property type="match status" value="1"/>
</dbReference>
<evidence type="ECO:0000313" key="2">
    <source>
        <dbReference type="EMBL" id="RVU30638.1"/>
    </source>
</evidence>
<reference evidence="2 3" key="1">
    <citation type="submission" date="2019-01" db="EMBL/GenBank/DDBJ databases">
        <authorList>
            <person name="Chen W.-M."/>
        </authorList>
    </citation>
    <scope>NUCLEOTIDE SEQUENCE [LARGE SCALE GENOMIC DNA]</scope>
    <source>
        <strain evidence="2 3">HPM-16</strain>
    </source>
</reference>
<dbReference type="PIRSF" id="PIRSF014995">
    <property type="entry name" value="UCP014995"/>
    <property type="match status" value="1"/>
</dbReference>